<dbReference type="HAMAP" id="MF_00267">
    <property type="entry name" value="MinC"/>
    <property type="match status" value="1"/>
</dbReference>
<evidence type="ECO:0000256" key="2">
    <source>
        <dbReference type="ARBA" id="ARBA00022618"/>
    </source>
</evidence>
<evidence type="ECO:0000313" key="9">
    <source>
        <dbReference type="EMBL" id="PZN75767.1"/>
    </source>
</evidence>
<accession>A0A2W4SZ87</accession>
<evidence type="ECO:0000256" key="6">
    <source>
        <dbReference type="HAMAP-Rule" id="MF_00267"/>
    </source>
</evidence>
<dbReference type="Gene3D" id="3.30.70.260">
    <property type="match status" value="1"/>
</dbReference>
<dbReference type="GO" id="GO:0000902">
    <property type="term" value="P:cell morphogenesis"/>
    <property type="evidence" value="ECO:0007669"/>
    <property type="project" value="InterPro"/>
</dbReference>
<protein>
    <recommendedName>
        <fullName evidence="6">Probable septum site-determining protein MinC</fullName>
    </recommendedName>
</protein>
<dbReference type="GO" id="GO:0000917">
    <property type="term" value="P:division septum assembly"/>
    <property type="evidence" value="ECO:0007669"/>
    <property type="project" value="UniProtKB-KW"/>
</dbReference>
<dbReference type="PANTHER" id="PTHR34108">
    <property type="entry name" value="SEPTUM SITE-DETERMINING PROTEIN MINC"/>
    <property type="match status" value="1"/>
</dbReference>
<dbReference type="Proteomes" id="UP000249396">
    <property type="component" value="Unassembled WGS sequence"/>
</dbReference>
<dbReference type="Gene3D" id="2.160.20.70">
    <property type="match status" value="1"/>
</dbReference>
<feature type="domain" description="Septum formation inhibitor MinC C-terminal" evidence="7">
    <location>
        <begin position="138"/>
        <end position="239"/>
    </location>
</feature>
<comment type="function">
    <text evidence="5 6">Cell division inhibitor that blocks the formation of polar Z ring septums. Rapidly oscillates between the poles of the cell to destabilize FtsZ filaments that have formed before they mature into polar Z rings. Prevents FtsZ polymerization.</text>
</comment>
<reference evidence="9 10" key="1">
    <citation type="journal article" date="2018" name="Aquat. Microb. Ecol.">
        <title>Gammaproteobacterial methanotrophs dominate.</title>
        <authorList>
            <person name="Rissanen A.J."/>
            <person name="Saarenheimo J."/>
            <person name="Tiirola M."/>
            <person name="Peura S."/>
            <person name="Aalto S.L."/>
            <person name="Karvinen A."/>
            <person name="Nykanen H."/>
        </authorList>
    </citation>
    <scope>NUCLEOTIDE SEQUENCE [LARGE SCALE GENOMIC DNA]</scope>
    <source>
        <strain evidence="9">AMbin10</strain>
    </source>
</reference>
<keyword evidence="2 6" id="KW-0132">Cell division</keyword>
<dbReference type="GO" id="GO:0051302">
    <property type="term" value="P:regulation of cell division"/>
    <property type="evidence" value="ECO:0007669"/>
    <property type="project" value="InterPro"/>
</dbReference>
<dbReference type="NCBIfam" id="TIGR01222">
    <property type="entry name" value="minC"/>
    <property type="match status" value="1"/>
</dbReference>
<evidence type="ECO:0000256" key="3">
    <source>
        <dbReference type="ARBA" id="ARBA00023210"/>
    </source>
</evidence>
<keyword evidence="3 6" id="KW-0717">Septation</keyword>
<dbReference type="InterPro" id="IPR013033">
    <property type="entry name" value="MinC"/>
</dbReference>
<proteinExistence type="inferred from homology"/>
<comment type="caution">
    <text evidence="9">The sequence shown here is derived from an EMBL/GenBank/DDBJ whole genome shotgun (WGS) entry which is preliminary data.</text>
</comment>
<dbReference type="AlphaFoldDB" id="A0A2W4SZ87"/>
<evidence type="ECO:0000256" key="1">
    <source>
        <dbReference type="ARBA" id="ARBA00006291"/>
    </source>
</evidence>
<sequence length="241" mass="26168">MPVTHSESVEFSQTFEIKSGAVNLPVLKLLTSDVGKLSSQLRLKVSQAPDFFRNAPMAIDLHNLVDPNAEIDFVALVRAMRNCGLVPVGFCGGFEKHHQAAQAAGLSSLTLARQEPPQQPQATPTKPKVLPEEVHSRIVEQPVRSGQRIYVPGGDLVVMSQVSAGAEIMADGNIHVYGTLRGRALAGVQGNLDCRIFCQDLQAELVAVGGHYRISENIDDSLRGVPVQIYLQDQSLIIERI</sequence>
<gene>
    <name evidence="6 9" type="primary">minC</name>
    <name evidence="9" type="ORF">DM484_17925</name>
</gene>
<evidence type="ECO:0000259" key="7">
    <source>
        <dbReference type="Pfam" id="PF03775"/>
    </source>
</evidence>
<dbReference type="InterPro" id="IPR016098">
    <property type="entry name" value="CAP/MinC_C"/>
</dbReference>
<comment type="similarity">
    <text evidence="1 6">Belongs to the MinC family.</text>
</comment>
<dbReference type="EMBL" id="QJPH01000377">
    <property type="protein sequence ID" value="PZN75767.1"/>
    <property type="molecule type" value="Genomic_DNA"/>
</dbReference>
<dbReference type="GO" id="GO:1901891">
    <property type="term" value="P:regulation of cell septum assembly"/>
    <property type="evidence" value="ECO:0007669"/>
    <property type="project" value="InterPro"/>
</dbReference>
<name>A0A2W4SZ87_9GAMM</name>
<evidence type="ECO:0000313" key="10">
    <source>
        <dbReference type="Proteomes" id="UP000249396"/>
    </source>
</evidence>
<dbReference type="PANTHER" id="PTHR34108:SF1">
    <property type="entry name" value="SEPTUM SITE-DETERMINING PROTEIN MINC"/>
    <property type="match status" value="1"/>
</dbReference>
<evidence type="ECO:0000259" key="8">
    <source>
        <dbReference type="Pfam" id="PF05209"/>
    </source>
</evidence>
<comment type="subunit">
    <text evidence="6">Interacts with MinD and FtsZ.</text>
</comment>
<evidence type="ECO:0000256" key="5">
    <source>
        <dbReference type="ARBA" id="ARBA00025606"/>
    </source>
</evidence>
<feature type="domain" description="Septum formation inhibitor MinC N-terminal" evidence="8">
    <location>
        <begin position="15"/>
        <end position="87"/>
    </location>
</feature>
<dbReference type="InterPro" id="IPR005526">
    <property type="entry name" value="Septum_form_inhib_MinC_C"/>
</dbReference>
<dbReference type="InterPro" id="IPR007874">
    <property type="entry name" value="MinC_N"/>
</dbReference>
<organism evidence="9 10">
    <name type="scientific">Candidatus Methylumidiphilus alinenensis</name>
    <dbReference type="NCBI Taxonomy" id="2202197"/>
    <lineage>
        <taxon>Bacteria</taxon>
        <taxon>Pseudomonadati</taxon>
        <taxon>Pseudomonadota</taxon>
        <taxon>Gammaproteobacteria</taxon>
        <taxon>Methylococcales</taxon>
        <taxon>Candidatus Methylumidiphilus</taxon>
    </lineage>
</organism>
<dbReference type="SUPFAM" id="SSF63848">
    <property type="entry name" value="Cell-division inhibitor MinC, C-terminal domain"/>
    <property type="match status" value="1"/>
</dbReference>
<keyword evidence="4 6" id="KW-0131">Cell cycle</keyword>
<evidence type="ECO:0000256" key="4">
    <source>
        <dbReference type="ARBA" id="ARBA00023306"/>
    </source>
</evidence>
<dbReference type="InterPro" id="IPR036145">
    <property type="entry name" value="MinC_C_sf"/>
</dbReference>
<dbReference type="Pfam" id="PF03775">
    <property type="entry name" value="MinC_C"/>
    <property type="match status" value="1"/>
</dbReference>
<dbReference type="Pfam" id="PF05209">
    <property type="entry name" value="MinC_N"/>
    <property type="match status" value="1"/>
</dbReference>